<feature type="transmembrane region" description="Helical" evidence="7">
    <location>
        <begin position="148"/>
        <end position="173"/>
    </location>
</feature>
<dbReference type="GO" id="GO:0017004">
    <property type="term" value="P:cytochrome complex assembly"/>
    <property type="evidence" value="ECO:0007669"/>
    <property type="project" value="UniProtKB-KW"/>
</dbReference>
<feature type="transmembrane region" description="Helical" evidence="7">
    <location>
        <begin position="37"/>
        <end position="62"/>
    </location>
</feature>
<dbReference type="GO" id="GO:0005886">
    <property type="term" value="C:plasma membrane"/>
    <property type="evidence" value="ECO:0007669"/>
    <property type="project" value="UniProtKB-SubCell"/>
</dbReference>
<dbReference type="EnsemblBacteria" id="ADF61527">
    <property type="protein sequence ID" value="ADF61527"/>
    <property type="gene ID" value="ECL_01975"/>
</dbReference>
<dbReference type="InterPro" id="IPR000866">
    <property type="entry name" value="AhpC/TSA"/>
</dbReference>
<dbReference type="GO" id="GO:0016491">
    <property type="term" value="F:oxidoreductase activity"/>
    <property type="evidence" value="ECO:0007669"/>
    <property type="project" value="InterPro"/>
</dbReference>
<feature type="transmembrane region" description="Helical" evidence="7">
    <location>
        <begin position="6"/>
        <end position="30"/>
    </location>
</feature>
<organism evidence="9 10">
    <name type="scientific">Enterobacter cloacae subsp. cloacae (strain ATCC 13047 / DSM 30054 / NBRC 13535 / NCTC 10005 / WDCM 00083 / NCDC 279-56)</name>
    <dbReference type="NCBI Taxonomy" id="716541"/>
    <lineage>
        <taxon>Bacteria</taxon>
        <taxon>Pseudomonadati</taxon>
        <taxon>Pseudomonadota</taxon>
        <taxon>Gammaproteobacteria</taxon>
        <taxon>Enterobacterales</taxon>
        <taxon>Enterobacteriaceae</taxon>
        <taxon>Enterobacter</taxon>
        <taxon>Enterobacter cloacae complex</taxon>
    </lineage>
</organism>
<dbReference type="eggNOG" id="COG0785">
    <property type="taxonomic scope" value="Bacteria"/>
</dbReference>
<keyword evidence="2" id="KW-1003">Cell membrane</keyword>
<dbReference type="PROSITE" id="PS51352">
    <property type="entry name" value="THIOREDOXIN_2"/>
    <property type="match status" value="1"/>
</dbReference>
<dbReference type="InterPro" id="IPR003834">
    <property type="entry name" value="Cyt_c_assmbl_TM_dom"/>
</dbReference>
<evidence type="ECO:0000313" key="9">
    <source>
        <dbReference type="EMBL" id="ADF61527.1"/>
    </source>
</evidence>
<dbReference type="HOGENOM" id="CLU_033708_0_0_6"/>
<feature type="transmembrane region" description="Helical" evidence="7">
    <location>
        <begin position="117"/>
        <end position="142"/>
    </location>
</feature>
<keyword evidence="6 7" id="KW-0472">Membrane</keyword>
<dbReference type="InterPro" id="IPR013766">
    <property type="entry name" value="Thioredoxin_domain"/>
</dbReference>
<dbReference type="eggNOG" id="COG0526">
    <property type="taxonomic scope" value="Bacteria"/>
</dbReference>
<sequence>MFLIIAFLGGMISLLSPCTLPVIPLLFAGFQGQRRHILALLAGMIVMFTLVALVATAASNWIAQATIAGRWVALVVLAIAALALIFPTFAQRIAGPAVSAGNLLNTRSGQTRGTLSAFLAGLAVGLLWSPCAGPILGAIFSLNIAGHSAIATGALLAAYGSGCALMLGLLVIGGRALMAPLRARSALMERLRKGAGVVMLATVAFNATGMTSVLKGANGVADRLENSLLTLAKPETAPVKLQPVVMTEPSSQLPSLSGGTGWVNGDPVTSDSLRGKVVLIDFWTWDCINCQHTLPHVRDWAKKYQAQGLVVIGVHTPEYPWEKPLASVQKAVTKWQLPYRVVTDNNYKIWNTFGNQYWPAHYYFDAKGQLRYTSFGEGNYDQQEKVIQQLLKEARS</sequence>
<dbReference type="SUPFAM" id="SSF52833">
    <property type="entry name" value="Thioredoxin-like"/>
    <property type="match status" value="1"/>
</dbReference>
<evidence type="ECO:0000259" key="8">
    <source>
        <dbReference type="PROSITE" id="PS51352"/>
    </source>
</evidence>
<dbReference type="Pfam" id="PF02683">
    <property type="entry name" value="DsbD_TM"/>
    <property type="match status" value="1"/>
</dbReference>
<dbReference type="PANTHER" id="PTHR42852">
    <property type="entry name" value="THIOL:DISULFIDE INTERCHANGE PROTEIN DSBE"/>
    <property type="match status" value="1"/>
</dbReference>
<dbReference type="OrthoDB" id="9811352at2"/>
<evidence type="ECO:0000256" key="5">
    <source>
        <dbReference type="ARBA" id="ARBA00022989"/>
    </source>
</evidence>
<dbReference type="Proteomes" id="UP000002363">
    <property type="component" value="Chromosome"/>
</dbReference>
<evidence type="ECO:0000256" key="3">
    <source>
        <dbReference type="ARBA" id="ARBA00022692"/>
    </source>
</evidence>
<dbReference type="InterPro" id="IPR036249">
    <property type="entry name" value="Thioredoxin-like_sf"/>
</dbReference>
<dbReference type="RefSeq" id="WP_013096595.1">
    <property type="nucleotide sequence ID" value="NC_014121.1"/>
</dbReference>
<gene>
    <name evidence="9" type="ordered locus">ECL_01975</name>
</gene>
<keyword evidence="10" id="KW-1185">Reference proteome</keyword>
<keyword evidence="4" id="KW-0201">Cytochrome c-type biogenesis</keyword>
<evidence type="ECO:0000256" key="6">
    <source>
        <dbReference type="ARBA" id="ARBA00023136"/>
    </source>
</evidence>
<evidence type="ECO:0000313" key="10">
    <source>
        <dbReference type="Proteomes" id="UP000002363"/>
    </source>
</evidence>
<comment type="subcellular location">
    <subcellularLocation>
        <location evidence="1">Cell membrane</location>
        <topology evidence="1">Multi-pass membrane protein</topology>
    </subcellularLocation>
</comment>
<feature type="domain" description="Thioredoxin" evidence="8">
    <location>
        <begin position="247"/>
        <end position="392"/>
    </location>
</feature>
<evidence type="ECO:0000256" key="7">
    <source>
        <dbReference type="SAM" id="Phobius"/>
    </source>
</evidence>
<evidence type="ECO:0000256" key="4">
    <source>
        <dbReference type="ARBA" id="ARBA00022748"/>
    </source>
</evidence>
<dbReference type="EMBL" id="CP001918">
    <property type="protein sequence ID" value="ADF61527.1"/>
    <property type="molecule type" value="Genomic_DNA"/>
</dbReference>
<evidence type="ECO:0000256" key="1">
    <source>
        <dbReference type="ARBA" id="ARBA00004651"/>
    </source>
</evidence>
<dbReference type="GO" id="GO:0016209">
    <property type="term" value="F:antioxidant activity"/>
    <property type="evidence" value="ECO:0007669"/>
    <property type="project" value="InterPro"/>
</dbReference>
<dbReference type="AlphaFoldDB" id="A0A0H3CK56"/>
<reference evidence="9 10" key="1">
    <citation type="journal article" date="2010" name="J. Bacteriol.">
        <title>Complete genome sequence of Enterobacter cloacae subsp. cloacae type strain ATCC 13047.</title>
        <authorList>
            <person name="Ren Y."/>
            <person name="Ren Y."/>
            <person name="Zhou Z."/>
            <person name="Guo X."/>
            <person name="Li Y."/>
            <person name="Feng L."/>
            <person name="Wang L."/>
        </authorList>
    </citation>
    <scope>NUCLEOTIDE SEQUENCE [LARGE SCALE GENOMIC DNA]</scope>
    <source>
        <strain evidence="10">ATCC 13047 / DSM 30054 / NBRC 13535 / NCTC 10005 / WDCM 00083 / NCDC 279-56</strain>
    </source>
</reference>
<accession>A0A0H3CK56</accession>
<feature type="transmembrane region" description="Helical" evidence="7">
    <location>
        <begin position="194"/>
        <end position="214"/>
    </location>
</feature>
<dbReference type="Pfam" id="PF00578">
    <property type="entry name" value="AhpC-TSA"/>
    <property type="match status" value="1"/>
</dbReference>
<keyword evidence="5 7" id="KW-1133">Transmembrane helix</keyword>
<dbReference type="Gene3D" id="3.40.30.10">
    <property type="entry name" value="Glutaredoxin"/>
    <property type="match status" value="1"/>
</dbReference>
<feature type="transmembrane region" description="Helical" evidence="7">
    <location>
        <begin position="68"/>
        <end position="86"/>
    </location>
</feature>
<keyword evidence="3 7" id="KW-0812">Transmembrane</keyword>
<dbReference type="KEGG" id="enc:ECL_01975"/>
<name>A0A0H3CK56_ENTCC</name>
<dbReference type="STRING" id="716541.ECL_01975"/>
<evidence type="ECO:0000256" key="2">
    <source>
        <dbReference type="ARBA" id="ARBA00022475"/>
    </source>
</evidence>
<dbReference type="InterPro" id="IPR050553">
    <property type="entry name" value="Thioredoxin_ResA/DsbE_sf"/>
</dbReference>
<protein>
    <submittedName>
        <fullName evidence="9">Putative cytochrome c biogenesis protein</fullName>
    </submittedName>
</protein>
<dbReference type="PATRIC" id="fig|716541.4.peg.2175"/>
<proteinExistence type="predicted"/>
<dbReference type="PANTHER" id="PTHR42852:SF13">
    <property type="entry name" value="PROTEIN DIPZ"/>
    <property type="match status" value="1"/>
</dbReference>